<name>A0A1I8BGW3_MELHA</name>
<keyword evidence="2" id="KW-1185">Reference proteome</keyword>
<organism evidence="2 3">
    <name type="scientific">Meloidogyne hapla</name>
    <name type="common">Root-knot nematode worm</name>
    <dbReference type="NCBI Taxonomy" id="6305"/>
    <lineage>
        <taxon>Eukaryota</taxon>
        <taxon>Metazoa</taxon>
        <taxon>Ecdysozoa</taxon>
        <taxon>Nematoda</taxon>
        <taxon>Chromadorea</taxon>
        <taxon>Rhabditida</taxon>
        <taxon>Tylenchina</taxon>
        <taxon>Tylenchomorpha</taxon>
        <taxon>Tylenchoidea</taxon>
        <taxon>Meloidogynidae</taxon>
        <taxon>Meloidogyninae</taxon>
        <taxon>Meloidogyne</taxon>
    </lineage>
</organism>
<dbReference type="AlphaFoldDB" id="A0A1I8BGW3"/>
<protein>
    <submittedName>
        <fullName evidence="3">Mobilization protein</fullName>
    </submittedName>
</protein>
<evidence type="ECO:0000313" key="2">
    <source>
        <dbReference type="Proteomes" id="UP000095281"/>
    </source>
</evidence>
<sequence length="51" mass="6108">MRGQDIERALKTIGCHSEIYHQNANKVNEERTSIDKHEENDKIERQYSYND</sequence>
<accession>A0A1I8BGW3</accession>
<dbReference type="Proteomes" id="UP000095281">
    <property type="component" value="Unplaced"/>
</dbReference>
<evidence type="ECO:0000256" key="1">
    <source>
        <dbReference type="SAM" id="MobiDB-lite"/>
    </source>
</evidence>
<evidence type="ECO:0000313" key="3">
    <source>
        <dbReference type="WBParaSite" id="MhA1_Contig2251.frz3.gene1"/>
    </source>
</evidence>
<reference evidence="3" key="1">
    <citation type="submission" date="2016-11" db="UniProtKB">
        <authorList>
            <consortium name="WormBaseParasite"/>
        </authorList>
    </citation>
    <scope>IDENTIFICATION</scope>
</reference>
<feature type="compositionally biased region" description="Basic and acidic residues" evidence="1">
    <location>
        <begin position="27"/>
        <end position="45"/>
    </location>
</feature>
<proteinExistence type="predicted"/>
<feature type="region of interest" description="Disordered" evidence="1">
    <location>
        <begin position="24"/>
        <end position="51"/>
    </location>
</feature>
<dbReference type="WBParaSite" id="MhA1_Contig2251.frz3.gene1">
    <property type="protein sequence ID" value="MhA1_Contig2251.frz3.gene1"/>
    <property type="gene ID" value="MhA1_Contig2251.frz3.gene1"/>
</dbReference>